<reference evidence="2" key="1">
    <citation type="submission" date="2018-09" db="EMBL/GenBank/DDBJ databases">
        <title>Complete genome of Klebsiella pneumoniae phage Pylas.</title>
        <authorList>
            <person name="Powell J.E."/>
            <person name="Lessor L."/>
            <person name="O'Leary C.J."/>
            <person name="Liu M."/>
        </authorList>
    </citation>
    <scope>NUCLEOTIDE SEQUENCE [LARGE SCALE GENOMIC DNA]</scope>
</reference>
<protein>
    <submittedName>
        <fullName evidence="1">Uncharacterized protein</fullName>
    </submittedName>
</protein>
<proteinExistence type="predicted"/>
<dbReference type="Proteomes" id="UP000278488">
    <property type="component" value="Segment"/>
</dbReference>
<sequence>MSKPEIDLKKIDTLRNAFNAMVVSHQPVSVGDIVIINPANEGFFRFPTVDRPGIVTELLPHPKRGWEFEDNASNTPASAMIFDCIVHIVDEDGDVIPFLMDSRRLLKV</sequence>
<keyword evidence="2" id="KW-1185">Reference proteome</keyword>
<dbReference type="EMBL" id="MH899585">
    <property type="protein sequence ID" value="AYP69288.1"/>
    <property type="molecule type" value="Genomic_DNA"/>
</dbReference>
<organism evidence="1 2">
    <name type="scientific">Klebsiella phage Pylas</name>
    <dbReference type="NCBI Taxonomy" id="2419682"/>
    <lineage>
        <taxon>Viruses</taxon>
        <taxon>Duplodnaviria</taxon>
        <taxon>Heunggongvirae</taxon>
        <taxon>Uroviricota</taxon>
        <taxon>Caudoviricetes</taxon>
        <taxon>Schitoviridae</taxon>
        <taxon>Humphriesvirinae</taxon>
        <taxon>Pylasvirus</taxon>
        <taxon>Pylasvirus pylas</taxon>
    </lineage>
</organism>
<evidence type="ECO:0000313" key="1">
    <source>
        <dbReference type="EMBL" id="AYP69288.1"/>
    </source>
</evidence>
<evidence type="ECO:0000313" key="2">
    <source>
        <dbReference type="Proteomes" id="UP000278488"/>
    </source>
</evidence>
<gene>
    <name evidence="1" type="ORF">Pylas_034</name>
</gene>
<accession>A0A3G3BYH4</accession>
<name>A0A3G3BYH4_9CAUD</name>